<gene>
    <name evidence="2" type="ORF">K0T92_07975</name>
</gene>
<reference evidence="2 3" key="1">
    <citation type="submission" date="2021-07" db="EMBL/GenBank/DDBJ databases">
        <title>Paenibacillus radiodurans sp. nov., isolated from the southeastern edge of Tengger Desert.</title>
        <authorList>
            <person name="Zhang G."/>
        </authorList>
    </citation>
    <scope>NUCLEOTIDE SEQUENCE [LARGE SCALE GENOMIC DNA]</scope>
    <source>
        <strain evidence="2 3">DT7-4</strain>
    </source>
</reference>
<name>A0ABS7D425_9BACL</name>
<keyword evidence="1" id="KW-0175">Coiled coil</keyword>
<comment type="caution">
    <text evidence="2">The sequence shown here is derived from an EMBL/GenBank/DDBJ whole genome shotgun (WGS) entry which is preliminary data.</text>
</comment>
<protein>
    <recommendedName>
        <fullName evidence="4">Transposase</fullName>
    </recommendedName>
</protein>
<evidence type="ECO:0000256" key="1">
    <source>
        <dbReference type="SAM" id="Coils"/>
    </source>
</evidence>
<dbReference type="Proteomes" id="UP000812277">
    <property type="component" value="Unassembled WGS sequence"/>
</dbReference>
<keyword evidence="3" id="KW-1185">Reference proteome</keyword>
<evidence type="ECO:0000313" key="2">
    <source>
        <dbReference type="EMBL" id="MBW7474680.1"/>
    </source>
</evidence>
<evidence type="ECO:0008006" key="4">
    <source>
        <dbReference type="Google" id="ProtNLM"/>
    </source>
</evidence>
<feature type="coiled-coil region" evidence="1">
    <location>
        <begin position="5"/>
        <end position="39"/>
    </location>
</feature>
<dbReference type="RefSeq" id="WP_219871929.1">
    <property type="nucleotide sequence ID" value="NZ_JAHZIJ010000004.1"/>
</dbReference>
<sequence>MEEKIALLIDELEQAKQLIAALQAENDGLKRETAKLRGLLRSRDGHTMSTRLKDALRE</sequence>
<organism evidence="2 3">
    <name type="scientific">Paenibacillus oenotherae</name>
    <dbReference type="NCBI Taxonomy" id="1435645"/>
    <lineage>
        <taxon>Bacteria</taxon>
        <taxon>Bacillati</taxon>
        <taxon>Bacillota</taxon>
        <taxon>Bacilli</taxon>
        <taxon>Bacillales</taxon>
        <taxon>Paenibacillaceae</taxon>
        <taxon>Paenibacillus</taxon>
    </lineage>
</organism>
<dbReference type="EMBL" id="JAHZIJ010000004">
    <property type="protein sequence ID" value="MBW7474680.1"/>
    <property type="molecule type" value="Genomic_DNA"/>
</dbReference>
<evidence type="ECO:0000313" key="3">
    <source>
        <dbReference type="Proteomes" id="UP000812277"/>
    </source>
</evidence>
<proteinExistence type="predicted"/>
<accession>A0ABS7D425</accession>